<feature type="domain" description="Large ribosomal subunit protein uL5 C-terminal" evidence="8">
    <location>
        <begin position="91"/>
        <end position="183"/>
    </location>
</feature>
<protein>
    <recommendedName>
        <fullName evidence="4 5">Large ribosomal subunit protein uL5</fullName>
    </recommendedName>
</protein>
<dbReference type="GO" id="GO:0019843">
    <property type="term" value="F:rRNA binding"/>
    <property type="evidence" value="ECO:0007669"/>
    <property type="project" value="UniProtKB-UniRule"/>
</dbReference>
<reference evidence="9 10" key="1">
    <citation type="journal article" date="2016" name="Nat. Commun.">
        <title>Thousands of microbial genomes shed light on interconnected biogeochemical processes in an aquifer system.</title>
        <authorList>
            <person name="Anantharaman K."/>
            <person name="Brown C.T."/>
            <person name="Hug L.A."/>
            <person name="Sharon I."/>
            <person name="Castelle C.J."/>
            <person name="Probst A.J."/>
            <person name="Thomas B.C."/>
            <person name="Singh A."/>
            <person name="Wilkins M.J."/>
            <person name="Karaoz U."/>
            <person name="Brodie E.L."/>
            <person name="Williams K.H."/>
            <person name="Hubbard S.S."/>
            <person name="Banfield J.F."/>
        </authorList>
    </citation>
    <scope>NUCLEOTIDE SEQUENCE [LARGE SCALE GENOMIC DNA]</scope>
</reference>
<dbReference type="GO" id="GO:0006412">
    <property type="term" value="P:translation"/>
    <property type="evidence" value="ECO:0007669"/>
    <property type="project" value="UniProtKB-UniRule"/>
</dbReference>
<keyword evidence="5" id="KW-0820">tRNA-binding</keyword>
<keyword evidence="5" id="KW-0699">rRNA-binding</keyword>
<dbReference type="GO" id="GO:0003735">
    <property type="term" value="F:structural constituent of ribosome"/>
    <property type="evidence" value="ECO:0007669"/>
    <property type="project" value="InterPro"/>
</dbReference>
<dbReference type="PIRSF" id="PIRSF002161">
    <property type="entry name" value="Ribosomal_L5"/>
    <property type="match status" value="1"/>
</dbReference>
<accession>A0A1G2EH97</accession>
<gene>
    <name evidence="5" type="primary">rplE</name>
    <name evidence="9" type="ORF">A2896_00715</name>
</gene>
<dbReference type="GO" id="GO:0005840">
    <property type="term" value="C:ribosome"/>
    <property type="evidence" value="ECO:0007669"/>
    <property type="project" value="UniProtKB-KW"/>
</dbReference>
<dbReference type="PANTHER" id="PTHR11994">
    <property type="entry name" value="60S RIBOSOMAL PROTEIN L11-RELATED"/>
    <property type="match status" value="1"/>
</dbReference>
<comment type="subunit">
    <text evidence="5">Part of the 50S ribosomal subunit; part of the 5S rRNA/L5/L18/L25 subcomplex. Contacts the 5S rRNA and the P site tRNA. Forms a bridge to the 30S subunit in the 70S ribosome.</text>
</comment>
<evidence type="ECO:0000256" key="2">
    <source>
        <dbReference type="ARBA" id="ARBA00022980"/>
    </source>
</evidence>
<comment type="caution">
    <text evidence="9">The sequence shown here is derived from an EMBL/GenBank/DDBJ whole genome shotgun (WGS) entry which is preliminary data.</text>
</comment>
<dbReference type="FunFam" id="3.30.1440.10:FF:000001">
    <property type="entry name" value="50S ribosomal protein L5"/>
    <property type="match status" value="1"/>
</dbReference>
<dbReference type="GO" id="GO:0000049">
    <property type="term" value="F:tRNA binding"/>
    <property type="evidence" value="ECO:0007669"/>
    <property type="project" value="UniProtKB-UniRule"/>
</dbReference>
<dbReference type="PROSITE" id="PS00358">
    <property type="entry name" value="RIBOSOMAL_L5"/>
    <property type="match status" value="1"/>
</dbReference>
<dbReference type="NCBIfam" id="NF000585">
    <property type="entry name" value="PRK00010.1"/>
    <property type="match status" value="1"/>
</dbReference>
<dbReference type="Pfam" id="PF00673">
    <property type="entry name" value="Ribosomal_L5_C"/>
    <property type="match status" value="1"/>
</dbReference>
<sequence>MMLSLKEKYQKEVIPQMMEKFGYQSVMAVPRIKKVVINTGFGRQVTGKTGEEQKKVQEAVINDLSLIAGQRAVLTLSKSAIAVFKTRQGMPIGACCTLRGGKMYNFLTRVINLVLPRSRDFQGIEAKSVDQEGNLTFAIKEQIAFPEISPEKTRMLFGLEVTVVTNAGNQEQGLALLRLMGFPIKSTNN</sequence>
<keyword evidence="3 5" id="KW-0687">Ribonucleoprotein</keyword>
<evidence type="ECO:0000259" key="8">
    <source>
        <dbReference type="Pfam" id="PF00673"/>
    </source>
</evidence>
<keyword evidence="2 5" id="KW-0689">Ribosomal protein</keyword>
<evidence type="ECO:0000256" key="1">
    <source>
        <dbReference type="ARBA" id="ARBA00008553"/>
    </source>
</evidence>
<dbReference type="SUPFAM" id="SSF55282">
    <property type="entry name" value="RL5-like"/>
    <property type="match status" value="1"/>
</dbReference>
<evidence type="ECO:0000256" key="3">
    <source>
        <dbReference type="ARBA" id="ARBA00023274"/>
    </source>
</evidence>
<comment type="function">
    <text evidence="5">This is 1 of the proteins that bind and probably mediate the attachment of the 5S RNA into the large ribosomal subunit, where it forms part of the central protuberance. In the 70S ribosome it contacts protein S13 of the 30S subunit (bridge B1b), connecting the 2 subunits; this bridge is implicated in subunit movement. Contacts the P site tRNA; the 5S rRNA and some of its associated proteins might help stabilize positioning of ribosome-bound tRNAs.</text>
</comment>
<dbReference type="Pfam" id="PF00281">
    <property type="entry name" value="Ribosomal_L5"/>
    <property type="match status" value="1"/>
</dbReference>
<evidence type="ECO:0000256" key="5">
    <source>
        <dbReference type="HAMAP-Rule" id="MF_01333"/>
    </source>
</evidence>
<feature type="domain" description="Large ribosomal subunit protein uL5 N-terminal" evidence="7">
    <location>
        <begin position="25"/>
        <end position="87"/>
    </location>
</feature>
<evidence type="ECO:0000313" key="10">
    <source>
        <dbReference type="Proteomes" id="UP000178647"/>
    </source>
</evidence>
<proteinExistence type="inferred from homology"/>
<name>A0A1G2EH97_9BACT</name>
<evidence type="ECO:0000313" key="9">
    <source>
        <dbReference type="EMBL" id="OGZ24618.1"/>
    </source>
</evidence>
<dbReference type="STRING" id="1801672.A2896_00715"/>
<dbReference type="Gene3D" id="3.30.1440.10">
    <property type="match status" value="1"/>
</dbReference>
<dbReference type="InterPro" id="IPR020930">
    <property type="entry name" value="Ribosomal_uL5_bac-type"/>
</dbReference>
<dbReference type="InterPro" id="IPR031310">
    <property type="entry name" value="Ribosomal_uL5_N"/>
</dbReference>
<evidence type="ECO:0000256" key="6">
    <source>
        <dbReference type="RuleBase" id="RU003930"/>
    </source>
</evidence>
<dbReference type="InterPro" id="IPR031309">
    <property type="entry name" value="Ribosomal_uL5_C"/>
</dbReference>
<dbReference type="Proteomes" id="UP000178647">
    <property type="component" value="Unassembled WGS sequence"/>
</dbReference>
<dbReference type="InterPro" id="IPR020929">
    <property type="entry name" value="Ribosomal_uL5_CS"/>
</dbReference>
<dbReference type="AlphaFoldDB" id="A0A1G2EH97"/>
<organism evidence="9 10">
    <name type="scientific">Candidatus Nealsonbacteria bacterium RIFCSPLOWO2_01_FULL_43_32</name>
    <dbReference type="NCBI Taxonomy" id="1801672"/>
    <lineage>
        <taxon>Bacteria</taxon>
        <taxon>Candidatus Nealsoniibacteriota</taxon>
    </lineage>
</organism>
<comment type="similarity">
    <text evidence="1 5 6">Belongs to the universal ribosomal protein uL5 family.</text>
</comment>
<dbReference type="HAMAP" id="MF_01333_B">
    <property type="entry name" value="Ribosomal_uL5_B"/>
    <property type="match status" value="1"/>
</dbReference>
<dbReference type="InterPro" id="IPR002132">
    <property type="entry name" value="Ribosomal_uL5"/>
</dbReference>
<evidence type="ECO:0000256" key="4">
    <source>
        <dbReference type="ARBA" id="ARBA00035245"/>
    </source>
</evidence>
<keyword evidence="5" id="KW-0694">RNA-binding</keyword>
<dbReference type="InterPro" id="IPR022803">
    <property type="entry name" value="Ribosomal_uL5_dom_sf"/>
</dbReference>
<dbReference type="EMBL" id="MHMH01000008">
    <property type="protein sequence ID" value="OGZ24618.1"/>
    <property type="molecule type" value="Genomic_DNA"/>
</dbReference>
<dbReference type="GO" id="GO:1990904">
    <property type="term" value="C:ribonucleoprotein complex"/>
    <property type="evidence" value="ECO:0007669"/>
    <property type="project" value="UniProtKB-KW"/>
</dbReference>
<evidence type="ECO:0000259" key="7">
    <source>
        <dbReference type="Pfam" id="PF00281"/>
    </source>
</evidence>